<evidence type="ECO:0000313" key="2">
    <source>
        <dbReference type="EMBL" id="MFC7705511.1"/>
    </source>
</evidence>
<dbReference type="InterPro" id="IPR001584">
    <property type="entry name" value="Integrase_cat-core"/>
</dbReference>
<sequence length="93" mass="10488">MVIDCHTRALPGWHLSRSGKATTVASALEHALVNRVGALGRVSREFLPRPGNSLVFTSRKYTALLRSYGLKQEYITPHCPQTPDQIRQRRFTV</sequence>
<dbReference type="PROSITE" id="PS50994">
    <property type="entry name" value="INTEGRASE"/>
    <property type="match status" value="1"/>
</dbReference>
<evidence type="ECO:0000313" key="3">
    <source>
        <dbReference type="Proteomes" id="UP001596516"/>
    </source>
</evidence>
<dbReference type="EMBL" id="JBHTFQ010000008">
    <property type="protein sequence ID" value="MFC7705511.1"/>
    <property type="molecule type" value="Genomic_DNA"/>
</dbReference>
<feature type="domain" description="Integrase catalytic" evidence="1">
    <location>
        <begin position="1"/>
        <end position="93"/>
    </location>
</feature>
<dbReference type="Gene3D" id="3.30.420.10">
    <property type="entry name" value="Ribonuclease H-like superfamily/Ribonuclease H"/>
    <property type="match status" value="1"/>
</dbReference>
<dbReference type="InterPro" id="IPR036397">
    <property type="entry name" value="RNaseH_sf"/>
</dbReference>
<dbReference type="RefSeq" id="WP_377405712.1">
    <property type="nucleotide sequence ID" value="NZ_JBHTFQ010000008.1"/>
</dbReference>
<protein>
    <recommendedName>
        <fullName evidence="1">Integrase catalytic domain-containing protein</fullName>
    </recommendedName>
</protein>
<dbReference type="InterPro" id="IPR012337">
    <property type="entry name" value="RNaseH-like_sf"/>
</dbReference>
<organism evidence="2 3">
    <name type="scientific">Plastorhodobacter daqingensis</name>
    <dbReference type="NCBI Taxonomy" id="1387281"/>
    <lineage>
        <taxon>Bacteria</taxon>
        <taxon>Pseudomonadati</taxon>
        <taxon>Pseudomonadota</taxon>
        <taxon>Alphaproteobacteria</taxon>
        <taxon>Rhodobacterales</taxon>
        <taxon>Paracoccaceae</taxon>
        <taxon>Plastorhodobacter</taxon>
    </lineage>
</organism>
<dbReference type="SUPFAM" id="SSF53098">
    <property type="entry name" value="Ribonuclease H-like"/>
    <property type="match status" value="1"/>
</dbReference>
<gene>
    <name evidence="2" type="ORF">ACFQXB_15065</name>
</gene>
<proteinExistence type="predicted"/>
<reference evidence="3" key="1">
    <citation type="journal article" date="2019" name="Int. J. Syst. Evol. Microbiol.">
        <title>The Global Catalogue of Microorganisms (GCM) 10K type strain sequencing project: providing services to taxonomists for standard genome sequencing and annotation.</title>
        <authorList>
            <consortium name="The Broad Institute Genomics Platform"/>
            <consortium name="The Broad Institute Genome Sequencing Center for Infectious Disease"/>
            <person name="Wu L."/>
            <person name="Ma J."/>
        </authorList>
    </citation>
    <scope>NUCLEOTIDE SEQUENCE [LARGE SCALE GENOMIC DNA]</scope>
    <source>
        <strain evidence="3">CGMCC 1.12750</strain>
    </source>
</reference>
<dbReference type="Proteomes" id="UP001596516">
    <property type="component" value="Unassembled WGS sequence"/>
</dbReference>
<name>A0ABW2UNF6_9RHOB</name>
<evidence type="ECO:0000259" key="1">
    <source>
        <dbReference type="PROSITE" id="PS50994"/>
    </source>
</evidence>
<keyword evidence="3" id="KW-1185">Reference proteome</keyword>
<comment type="caution">
    <text evidence="2">The sequence shown here is derived from an EMBL/GenBank/DDBJ whole genome shotgun (WGS) entry which is preliminary data.</text>
</comment>
<accession>A0ABW2UNF6</accession>